<organism evidence="2 3">
    <name type="scientific">Biomphalaria pfeifferi</name>
    <name type="common">Bloodfluke planorb</name>
    <name type="synonym">Freshwater snail</name>
    <dbReference type="NCBI Taxonomy" id="112525"/>
    <lineage>
        <taxon>Eukaryota</taxon>
        <taxon>Metazoa</taxon>
        <taxon>Spiralia</taxon>
        <taxon>Lophotrochozoa</taxon>
        <taxon>Mollusca</taxon>
        <taxon>Gastropoda</taxon>
        <taxon>Heterobranchia</taxon>
        <taxon>Euthyneura</taxon>
        <taxon>Panpulmonata</taxon>
        <taxon>Hygrophila</taxon>
        <taxon>Lymnaeoidea</taxon>
        <taxon>Planorbidae</taxon>
        <taxon>Biomphalaria</taxon>
    </lineage>
</organism>
<dbReference type="AlphaFoldDB" id="A0AAD8C206"/>
<accession>A0AAD8C206</accession>
<proteinExistence type="predicted"/>
<dbReference type="EMBL" id="JASAOG010000015">
    <property type="protein sequence ID" value="KAK0065024.1"/>
    <property type="molecule type" value="Genomic_DNA"/>
</dbReference>
<gene>
    <name evidence="2" type="ORF">Bpfe_005582</name>
</gene>
<evidence type="ECO:0000313" key="2">
    <source>
        <dbReference type="EMBL" id="KAK0065024.1"/>
    </source>
</evidence>
<reference evidence="2" key="2">
    <citation type="submission" date="2023-04" db="EMBL/GenBank/DDBJ databases">
        <authorList>
            <person name="Bu L."/>
            <person name="Lu L."/>
            <person name="Laidemitt M.R."/>
            <person name="Zhang S.M."/>
            <person name="Mutuku M."/>
            <person name="Mkoji G."/>
            <person name="Steinauer M."/>
            <person name="Loker E.S."/>
        </authorList>
    </citation>
    <scope>NUCLEOTIDE SEQUENCE</scope>
    <source>
        <strain evidence="2">KasaAsao</strain>
        <tissue evidence="2">Whole Snail</tissue>
    </source>
</reference>
<sequence>MMKIYSLVLSRVQALDKDSFEELIILIYNKRNSTLNTSNVPEGSSRMNGASHITLTWPNPSYRDASRYKCEARGISTSFNKISATAYASVETDKPDIRSLVDELLYLREETYETSLNSLKEVKQKYTSLKNGLQKAVRKLIREKDQTKKSLVHVSPVFQGRR</sequence>
<keyword evidence="3" id="KW-1185">Reference proteome</keyword>
<protein>
    <submittedName>
        <fullName evidence="2">Uncharacterized protein</fullName>
    </submittedName>
</protein>
<evidence type="ECO:0000313" key="3">
    <source>
        <dbReference type="Proteomes" id="UP001233172"/>
    </source>
</evidence>
<name>A0AAD8C206_BIOPF</name>
<evidence type="ECO:0000256" key="1">
    <source>
        <dbReference type="SAM" id="Coils"/>
    </source>
</evidence>
<keyword evidence="1" id="KW-0175">Coiled coil</keyword>
<dbReference type="Proteomes" id="UP001233172">
    <property type="component" value="Unassembled WGS sequence"/>
</dbReference>
<comment type="caution">
    <text evidence="2">The sequence shown here is derived from an EMBL/GenBank/DDBJ whole genome shotgun (WGS) entry which is preliminary data.</text>
</comment>
<feature type="coiled-coil region" evidence="1">
    <location>
        <begin position="119"/>
        <end position="150"/>
    </location>
</feature>
<reference evidence="2" key="1">
    <citation type="journal article" date="2023" name="PLoS Negl. Trop. Dis.">
        <title>A genome sequence for Biomphalaria pfeifferi, the major vector snail for the human-infecting parasite Schistosoma mansoni.</title>
        <authorList>
            <person name="Bu L."/>
            <person name="Lu L."/>
            <person name="Laidemitt M.R."/>
            <person name="Zhang S.M."/>
            <person name="Mutuku M."/>
            <person name="Mkoji G."/>
            <person name="Steinauer M."/>
            <person name="Loker E.S."/>
        </authorList>
    </citation>
    <scope>NUCLEOTIDE SEQUENCE</scope>
    <source>
        <strain evidence="2">KasaAsao</strain>
    </source>
</reference>